<reference evidence="2 3" key="1">
    <citation type="submission" date="2013-02" db="EMBL/GenBank/DDBJ databases">
        <title>The Genome Sequence of Acinetobacter venetianus CIP 110063.</title>
        <authorList>
            <consortium name="The Broad Institute Genome Sequencing Platform"/>
            <consortium name="The Broad Institute Genome Sequencing Center for Infectious Disease"/>
            <person name="Cerqueira G."/>
            <person name="Feldgarden M."/>
            <person name="Courvalin P."/>
            <person name="Perichon B."/>
            <person name="Grillot-Courvalin C."/>
            <person name="Clermont D."/>
            <person name="Rocha E."/>
            <person name="Yoon E.-J."/>
            <person name="Nemec A."/>
            <person name="Walker B."/>
            <person name="Young S.K."/>
            <person name="Zeng Q."/>
            <person name="Gargeya S."/>
            <person name="Fitzgerald M."/>
            <person name="Haas B."/>
            <person name="Abouelleil A."/>
            <person name="Alvarado L."/>
            <person name="Arachchi H.M."/>
            <person name="Berlin A.M."/>
            <person name="Chapman S.B."/>
            <person name="Dewar J."/>
            <person name="Goldberg J."/>
            <person name="Griggs A."/>
            <person name="Gujja S."/>
            <person name="Hansen M."/>
            <person name="Howarth C."/>
            <person name="Imamovic A."/>
            <person name="Larimer J."/>
            <person name="McCowan C."/>
            <person name="Murphy C."/>
            <person name="Neiman D."/>
            <person name="Pearson M."/>
            <person name="Priest M."/>
            <person name="Roberts A."/>
            <person name="Saif S."/>
            <person name="Shea T."/>
            <person name="Sisk P."/>
            <person name="Sykes S."/>
            <person name="Wortman J."/>
            <person name="Nusbaum C."/>
            <person name="Birren B."/>
        </authorList>
    </citation>
    <scope>NUCLEOTIDE SEQUENCE [LARGE SCALE GENOMIC DNA]</scope>
    <source>
        <strain evidence="3">ATCC 31012 / DSM 23050 / BCRC 14357 / CCUG 45561 / CIP 110063 / KCTC 2702 / LMG 19082 / RAG-1</strain>
    </source>
</reference>
<name>N8ZX70_ACIVR</name>
<proteinExistence type="predicted"/>
<accession>N8ZX70</accession>
<dbReference type="Proteomes" id="UP000018445">
    <property type="component" value="Unassembled WGS sequence"/>
</dbReference>
<keyword evidence="1" id="KW-0472">Membrane</keyword>
<comment type="caution">
    <text evidence="2">The sequence shown here is derived from an EMBL/GenBank/DDBJ whole genome shotgun (WGS) entry which is preliminary data.</text>
</comment>
<dbReference type="PATRIC" id="fig|1191460.12.peg.2627"/>
<keyword evidence="3" id="KW-1185">Reference proteome</keyword>
<keyword evidence="1" id="KW-0812">Transmembrane</keyword>
<dbReference type="HOGENOM" id="CLU_2420350_0_0_6"/>
<protein>
    <submittedName>
        <fullName evidence="2">Uncharacterized protein</fullName>
    </submittedName>
</protein>
<evidence type="ECO:0000256" key="1">
    <source>
        <dbReference type="SAM" id="Phobius"/>
    </source>
</evidence>
<gene>
    <name evidence="2" type="ORF">F959_02631</name>
</gene>
<dbReference type="AlphaFoldDB" id="N8ZX70"/>
<evidence type="ECO:0000313" key="3">
    <source>
        <dbReference type="Proteomes" id="UP000018445"/>
    </source>
</evidence>
<feature type="transmembrane region" description="Helical" evidence="1">
    <location>
        <begin position="17"/>
        <end position="39"/>
    </location>
</feature>
<feature type="transmembrane region" description="Helical" evidence="1">
    <location>
        <begin position="69"/>
        <end position="89"/>
    </location>
</feature>
<feature type="transmembrane region" description="Helical" evidence="1">
    <location>
        <begin position="45"/>
        <end position="62"/>
    </location>
</feature>
<evidence type="ECO:0000313" key="2">
    <source>
        <dbReference type="EMBL" id="ENV36110.1"/>
    </source>
</evidence>
<organism evidence="2 3">
    <name type="scientific">Acinetobacter venetianus (strain ATCC 31012 / DSM 23050 / BCRC 14357 / CCUG 45561 / CIP 110063 / KCTC 2702 / LMG 19082 / RAG-1)</name>
    <dbReference type="NCBI Taxonomy" id="1191460"/>
    <lineage>
        <taxon>Bacteria</taxon>
        <taxon>Pseudomonadati</taxon>
        <taxon>Pseudomonadota</taxon>
        <taxon>Gammaproteobacteria</taxon>
        <taxon>Moraxellales</taxon>
        <taxon>Moraxellaceae</taxon>
        <taxon>Acinetobacter</taxon>
    </lineage>
</organism>
<dbReference type="EMBL" id="APPO01000019">
    <property type="protein sequence ID" value="ENV36110.1"/>
    <property type="molecule type" value="Genomic_DNA"/>
</dbReference>
<keyword evidence="1" id="KW-1133">Transmembrane helix</keyword>
<sequence length="91" mass="10246">MGGLVNEVSQQRVSVKVAYVFIAAACIVLVWSFDIFEIISFASKGFALYYFFQCLSSMWVHFRIAKAKFVFSLCVGILCLLVVLFGQPFES</sequence>